<dbReference type="PANTHER" id="PTHR22923">
    <property type="entry name" value="CEREBELLIN-RELATED"/>
    <property type="match status" value="1"/>
</dbReference>
<keyword evidence="2" id="KW-0964">Secreted</keyword>
<dbReference type="OrthoDB" id="6336985at2759"/>
<sequence length="313" mass="34516">MTSFSILLRALLITVTWLTCFSVALTVDDQLQELRENYLEFKEATETKVNQLEATVTQLKDQLQKQESLLISVSQRERPATSCKCLTDVTAASGSSIDGIGRPSVALSGIPSSCEDLALIGHTLSGLYSVMGTEQVETVYCDFSKLPNEPSFQTRIGYSDLKSVPTFFYVQKNFGFNTSDTPIPFEVERLNIGGAMNLTSGIFTAPRTGVYFFSLSGFATIPPSSTRLFFGVALYLNGKSIGIAWADEITPGDQDETYSLQSTLNLLAGDEVWLEIRFLSPGVYLNDRPGHFTHFTGWLLYENISQSLTGMNH</sequence>
<protein>
    <recommendedName>
        <fullName evidence="6">C1q domain-containing protein</fullName>
    </recommendedName>
</protein>
<dbReference type="EMBL" id="CAKKLH010000278">
    <property type="protein sequence ID" value="CAH0107713.1"/>
    <property type="molecule type" value="Genomic_DNA"/>
</dbReference>
<evidence type="ECO:0000259" key="6">
    <source>
        <dbReference type="PROSITE" id="PS50871"/>
    </source>
</evidence>
<comment type="caution">
    <text evidence="7">The sequence shown here is derived from an EMBL/GenBank/DDBJ whole genome shotgun (WGS) entry which is preliminary data.</text>
</comment>
<feature type="chain" id="PRO_5035218848" description="C1q domain-containing protein" evidence="5">
    <location>
        <begin position="27"/>
        <end position="313"/>
    </location>
</feature>
<evidence type="ECO:0000313" key="8">
    <source>
        <dbReference type="Proteomes" id="UP000789390"/>
    </source>
</evidence>
<evidence type="ECO:0000256" key="2">
    <source>
        <dbReference type="ARBA" id="ARBA00022525"/>
    </source>
</evidence>
<keyword evidence="8" id="KW-1185">Reference proteome</keyword>
<feature type="domain" description="C1q" evidence="6">
    <location>
        <begin position="161"/>
        <end position="306"/>
    </location>
</feature>
<reference evidence="7" key="1">
    <citation type="submission" date="2021-11" db="EMBL/GenBank/DDBJ databases">
        <authorList>
            <person name="Schell T."/>
        </authorList>
    </citation>
    <scope>NUCLEOTIDE SEQUENCE</scope>
    <source>
        <strain evidence="7">M5</strain>
    </source>
</reference>
<gene>
    <name evidence="7" type="ORF">DGAL_LOCUS11044</name>
</gene>
<feature type="signal peptide" evidence="5">
    <location>
        <begin position="1"/>
        <end position="26"/>
    </location>
</feature>
<dbReference type="SUPFAM" id="SSF49842">
    <property type="entry name" value="TNF-like"/>
    <property type="match status" value="1"/>
</dbReference>
<evidence type="ECO:0000256" key="5">
    <source>
        <dbReference type="SAM" id="SignalP"/>
    </source>
</evidence>
<dbReference type="InterPro" id="IPR008983">
    <property type="entry name" value="Tumour_necrosis_fac-like_dom"/>
</dbReference>
<name>A0A8J2RT15_9CRUS</name>
<accession>A0A8J2RT15</accession>
<keyword evidence="4" id="KW-0175">Coiled coil</keyword>
<evidence type="ECO:0000313" key="7">
    <source>
        <dbReference type="EMBL" id="CAH0107713.1"/>
    </source>
</evidence>
<feature type="coiled-coil region" evidence="4">
    <location>
        <begin position="42"/>
        <end position="69"/>
    </location>
</feature>
<evidence type="ECO:0000256" key="1">
    <source>
        <dbReference type="ARBA" id="ARBA00004613"/>
    </source>
</evidence>
<proteinExistence type="predicted"/>
<dbReference type="Proteomes" id="UP000789390">
    <property type="component" value="Unassembled WGS sequence"/>
</dbReference>
<dbReference type="AlphaFoldDB" id="A0A8J2RT15"/>
<dbReference type="Pfam" id="PF00386">
    <property type="entry name" value="C1q"/>
    <property type="match status" value="1"/>
</dbReference>
<evidence type="ECO:0000256" key="3">
    <source>
        <dbReference type="ARBA" id="ARBA00022729"/>
    </source>
</evidence>
<comment type="subcellular location">
    <subcellularLocation>
        <location evidence="1">Secreted</location>
    </subcellularLocation>
</comment>
<evidence type="ECO:0000256" key="4">
    <source>
        <dbReference type="SAM" id="Coils"/>
    </source>
</evidence>
<dbReference type="SMART" id="SM00110">
    <property type="entry name" value="C1Q"/>
    <property type="match status" value="1"/>
</dbReference>
<dbReference type="PANTHER" id="PTHR22923:SF62">
    <property type="entry name" value="CVP18"/>
    <property type="match status" value="1"/>
</dbReference>
<organism evidence="7 8">
    <name type="scientific">Daphnia galeata</name>
    <dbReference type="NCBI Taxonomy" id="27404"/>
    <lineage>
        <taxon>Eukaryota</taxon>
        <taxon>Metazoa</taxon>
        <taxon>Ecdysozoa</taxon>
        <taxon>Arthropoda</taxon>
        <taxon>Crustacea</taxon>
        <taxon>Branchiopoda</taxon>
        <taxon>Diplostraca</taxon>
        <taxon>Cladocera</taxon>
        <taxon>Anomopoda</taxon>
        <taxon>Daphniidae</taxon>
        <taxon>Daphnia</taxon>
    </lineage>
</organism>
<dbReference type="Gene3D" id="2.60.120.40">
    <property type="match status" value="1"/>
</dbReference>
<dbReference type="GO" id="GO:0005615">
    <property type="term" value="C:extracellular space"/>
    <property type="evidence" value="ECO:0007669"/>
    <property type="project" value="TreeGrafter"/>
</dbReference>
<dbReference type="PROSITE" id="PS50871">
    <property type="entry name" value="C1Q"/>
    <property type="match status" value="1"/>
</dbReference>
<keyword evidence="3 5" id="KW-0732">Signal</keyword>
<dbReference type="InterPro" id="IPR001073">
    <property type="entry name" value="C1q_dom"/>
</dbReference>
<dbReference type="InterPro" id="IPR050822">
    <property type="entry name" value="Cerebellin_Synaptic_Org"/>
</dbReference>